<evidence type="ECO:0000256" key="12">
    <source>
        <dbReference type="ARBA" id="ARBA00023324"/>
    </source>
</evidence>
<protein>
    <recommendedName>
        <fullName evidence="3">peroxidase</fullName>
        <ecNumber evidence="3">1.11.1.7</ecNumber>
    </recommendedName>
</protein>
<dbReference type="EC" id="1.11.1.7" evidence="3"/>
<organism evidence="18 19">
    <name type="scientific">Carex littledalei</name>
    <dbReference type="NCBI Taxonomy" id="544730"/>
    <lineage>
        <taxon>Eukaryota</taxon>
        <taxon>Viridiplantae</taxon>
        <taxon>Streptophyta</taxon>
        <taxon>Embryophyta</taxon>
        <taxon>Tracheophyta</taxon>
        <taxon>Spermatophyta</taxon>
        <taxon>Magnoliopsida</taxon>
        <taxon>Liliopsida</taxon>
        <taxon>Poales</taxon>
        <taxon>Cyperaceae</taxon>
        <taxon>Cyperoideae</taxon>
        <taxon>Cariceae</taxon>
        <taxon>Carex</taxon>
        <taxon>Carex subgen. Euthyceras</taxon>
    </lineage>
</organism>
<evidence type="ECO:0000256" key="7">
    <source>
        <dbReference type="ARBA" id="ARBA00022837"/>
    </source>
</evidence>
<feature type="disulfide bond" evidence="15">
    <location>
        <begin position="136"/>
        <end position="161"/>
    </location>
</feature>
<keyword evidence="4 18" id="KW-0575">Peroxidase</keyword>
<keyword evidence="12" id="KW-0376">Hydrogen peroxide</keyword>
<gene>
    <name evidence="18" type="ORF">FCM35_KLT07513</name>
</gene>
<name>A0A833QJU4_9POAL</name>
<dbReference type="InterPro" id="IPR002016">
    <property type="entry name" value="Haem_peroxidase"/>
</dbReference>
<feature type="binding site" evidence="14">
    <location>
        <position position="177"/>
    </location>
    <ligand>
        <name>Ca(2+)</name>
        <dbReference type="ChEBI" id="CHEBI:29108"/>
        <label>2</label>
    </ligand>
</feature>
<feature type="chain" id="PRO_5032481660" description="peroxidase" evidence="16">
    <location>
        <begin position="25"/>
        <end position="254"/>
    </location>
</feature>
<dbReference type="GO" id="GO:0042744">
    <property type="term" value="P:hydrogen peroxide catabolic process"/>
    <property type="evidence" value="ECO:0007669"/>
    <property type="project" value="UniProtKB-KW"/>
</dbReference>
<dbReference type="InterPro" id="IPR019794">
    <property type="entry name" value="Peroxidases_AS"/>
</dbReference>
<keyword evidence="8" id="KW-0560">Oxidoreductase</keyword>
<evidence type="ECO:0000259" key="17">
    <source>
        <dbReference type="PROSITE" id="PS50873"/>
    </source>
</evidence>
<feature type="domain" description="Plant heme peroxidase family profile" evidence="17">
    <location>
        <begin position="58"/>
        <end position="254"/>
    </location>
</feature>
<proteinExistence type="inferred from homology"/>
<dbReference type="AlphaFoldDB" id="A0A833QJU4"/>
<dbReference type="GO" id="GO:0006979">
    <property type="term" value="P:response to oxidative stress"/>
    <property type="evidence" value="ECO:0007669"/>
    <property type="project" value="InterPro"/>
</dbReference>
<dbReference type="SUPFAM" id="SSF48113">
    <property type="entry name" value="Heme-dependent peroxidases"/>
    <property type="match status" value="1"/>
</dbReference>
<dbReference type="Gene3D" id="1.10.520.10">
    <property type="match status" value="1"/>
</dbReference>
<comment type="cofactor">
    <cofactor evidence="14">
        <name>heme b</name>
        <dbReference type="ChEBI" id="CHEBI:60344"/>
    </cofactor>
    <text evidence="14">Binds 1 heme b (iron(II)-protoporphyrin IX) group per subunit.</text>
</comment>
<dbReference type="InterPro" id="IPR019793">
    <property type="entry name" value="Peroxidases_heam-ligand_BS"/>
</dbReference>
<reference evidence="18" key="1">
    <citation type="submission" date="2020-01" db="EMBL/GenBank/DDBJ databases">
        <title>Genome sequence of Kobresia littledalei, the first chromosome-level genome in the family Cyperaceae.</title>
        <authorList>
            <person name="Qu G."/>
        </authorList>
    </citation>
    <scope>NUCLEOTIDE SEQUENCE</scope>
    <source>
        <strain evidence="18">C.B.Clarke</strain>
        <tissue evidence="18">Leaf</tissue>
    </source>
</reference>
<keyword evidence="9 14" id="KW-0408">Iron</keyword>
<evidence type="ECO:0000313" key="18">
    <source>
        <dbReference type="EMBL" id="KAF3327395.1"/>
    </source>
</evidence>
<evidence type="ECO:0000256" key="1">
    <source>
        <dbReference type="ARBA" id="ARBA00000189"/>
    </source>
</evidence>
<sequence length="254" mass="27547">MAFLRAHPYSFLLLFFFAFAIASAQLSPSFYDKACPGAFRAIRSAVYSAVLKEHRMGASLLRLHFHDCFVNLGGPTWTVQLGRRDATTASFSDANINIPKPTSDLSTLISDFSNKGLSTTDLIALSGAHTIGQARCTTFRTRIYNETDINTSLATSLQSNCPSTGGDDKLSSLDASTPYTFDSCYFKNLVSNKGLLHSDQQLYSGGSTDSQVSGYSSNLAKFFADFKAAMINMGSISPLTGSDGEIRKNCRKTN</sequence>
<evidence type="ECO:0000256" key="3">
    <source>
        <dbReference type="ARBA" id="ARBA00012313"/>
    </source>
</evidence>
<evidence type="ECO:0000256" key="16">
    <source>
        <dbReference type="SAM" id="SignalP"/>
    </source>
</evidence>
<dbReference type="PROSITE" id="PS50873">
    <property type="entry name" value="PEROXIDASE_4"/>
    <property type="match status" value="1"/>
</dbReference>
<evidence type="ECO:0000256" key="5">
    <source>
        <dbReference type="ARBA" id="ARBA00022617"/>
    </source>
</evidence>
<dbReference type="OrthoDB" id="2113341at2759"/>
<dbReference type="EMBL" id="SWLB01000017">
    <property type="protein sequence ID" value="KAF3327395.1"/>
    <property type="molecule type" value="Genomic_DNA"/>
</dbReference>
<dbReference type="GO" id="GO:0140825">
    <property type="term" value="F:lactoperoxidase activity"/>
    <property type="evidence" value="ECO:0007669"/>
    <property type="project" value="UniProtKB-EC"/>
</dbReference>
<dbReference type="PRINTS" id="PR00458">
    <property type="entry name" value="PEROXIDASE"/>
</dbReference>
<dbReference type="GO" id="GO:0020037">
    <property type="term" value="F:heme binding"/>
    <property type="evidence" value="ECO:0007669"/>
    <property type="project" value="InterPro"/>
</dbReference>
<keyword evidence="5" id="KW-0349">Heme</keyword>
<dbReference type="InterPro" id="IPR010255">
    <property type="entry name" value="Haem_peroxidase_sf"/>
</dbReference>
<comment type="caution">
    <text evidence="18">The sequence shown here is derived from an EMBL/GenBank/DDBJ whole genome shotgun (WGS) entry which is preliminary data.</text>
</comment>
<feature type="binding site" description="axial binding residue" evidence="14">
    <location>
        <position position="129"/>
    </location>
    <ligand>
        <name>heme b</name>
        <dbReference type="ChEBI" id="CHEBI:60344"/>
    </ligand>
    <ligandPart>
        <name>Fe</name>
        <dbReference type="ChEBI" id="CHEBI:18248"/>
    </ligandPart>
</feature>
<feature type="binding site" evidence="14">
    <location>
        <position position="174"/>
    </location>
    <ligand>
        <name>Ca(2+)</name>
        <dbReference type="ChEBI" id="CHEBI:29108"/>
        <label>2</label>
    </ligand>
</feature>
<dbReference type="PRINTS" id="PR00461">
    <property type="entry name" value="PLPEROXIDASE"/>
</dbReference>
<evidence type="ECO:0000256" key="6">
    <source>
        <dbReference type="ARBA" id="ARBA00022723"/>
    </source>
</evidence>
<dbReference type="PROSITE" id="PS00436">
    <property type="entry name" value="PEROXIDASE_2"/>
    <property type="match status" value="1"/>
</dbReference>
<evidence type="ECO:0000256" key="13">
    <source>
        <dbReference type="PIRSR" id="PIRSR600823-2"/>
    </source>
</evidence>
<feature type="binding site" evidence="14">
    <location>
        <position position="130"/>
    </location>
    <ligand>
        <name>Ca(2+)</name>
        <dbReference type="ChEBI" id="CHEBI:29108"/>
        <label>2</label>
    </ligand>
</feature>
<keyword evidence="6 14" id="KW-0479">Metal-binding</keyword>
<dbReference type="Proteomes" id="UP000623129">
    <property type="component" value="Unassembled WGS sequence"/>
</dbReference>
<feature type="signal peptide" evidence="16">
    <location>
        <begin position="1"/>
        <end position="24"/>
    </location>
</feature>
<keyword evidence="16" id="KW-0732">Signal</keyword>
<dbReference type="FunFam" id="1.10.420.10:FF:000006">
    <property type="entry name" value="Peroxidase"/>
    <property type="match status" value="1"/>
</dbReference>
<dbReference type="InterPro" id="IPR033905">
    <property type="entry name" value="Secretory_peroxidase"/>
</dbReference>
<dbReference type="Gene3D" id="1.10.420.10">
    <property type="entry name" value="Peroxidase, domain 2"/>
    <property type="match status" value="1"/>
</dbReference>
<dbReference type="GO" id="GO:0046872">
    <property type="term" value="F:metal ion binding"/>
    <property type="evidence" value="ECO:0007669"/>
    <property type="project" value="UniProtKB-KW"/>
</dbReference>
<evidence type="ECO:0000256" key="4">
    <source>
        <dbReference type="ARBA" id="ARBA00022559"/>
    </source>
</evidence>
<keyword evidence="11" id="KW-0325">Glycoprotein</keyword>
<evidence type="ECO:0000256" key="15">
    <source>
        <dbReference type="PIRSR" id="PIRSR600823-5"/>
    </source>
</evidence>
<comment type="cofactor">
    <cofactor evidence="14">
        <name>Ca(2+)</name>
        <dbReference type="ChEBI" id="CHEBI:29108"/>
    </cofactor>
    <text evidence="14">Binds 2 calcium ions per subunit.</text>
</comment>
<keyword evidence="7 14" id="KW-0106">Calcium</keyword>
<dbReference type="PANTHER" id="PTHR31388">
    <property type="entry name" value="PEROXIDASE 72-RELATED"/>
    <property type="match status" value="1"/>
</dbReference>
<dbReference type="Pfam" id="PF00141">
    <property type="entry name" value="peroxidase"/>
    <property type="match status" value="1"/>
</dbReference>
<evidence type="ECO:0000256" key="8">
    <source>
        <dbReference type="ARBA" id="ARBA00023002"/>
    </source>
</evidence>
<dbReference type="PROSITE" id="PS00435">
    <property type="entry name" value="PEROXIDASE_1"/>
    <property type="match status" value="1"/>
</dbReference>
<comment type="catalytic activity">
    <reaction evidence="1">
        <text>2 a phenolic donor + H2O2 = 2 a phenolic radical donor + 2 H2O</text>
        <dbReference type="Rhea" id="RHEA:56136"/>
        <dbReference type="ChEBI" id="CHEBI:15377"/>
        <dbReference type="ChEBI" id="CHEBI:16240"/>
        <dbReference type="ChEBI" id="CHEBI:139520"/>
        <dbReference type="ChEBI" id="CHEBI:139521"/>
        <dbReference type="EC" id="1.11.1.7"/>
    </reaction>
</comment>
<evidence type="ECO:0000256" key="14">
    <source>
        <dbReference type="PIRSR" id="PIRSR600823-3"/>
    </source>
</evidence>
<feature type="binding site" evidence="14">
    <location>
        <position position="182"/>
    </location>
    <ligand>
        <name>Ca(2+)</name>
        <dbReference type="ChEBI" id="CHEBI:29108"/>
        <label>2</label>
    </ligand>
</feature>
<dbReference type="PANTHER" id="PTHR31388:SF247">
    <property type="entry name" value="PEROXIDASE"/>
    <property type="match status" value="1"/>
</dbReference>
<accession>A0A833QJU4</accession>
<evidence type="ECO:0000256" key="9">
    <source>
        <dbReference type="ARBA" id="ARBA00023004"/>
    </source>
</evidence>
<comment type="similarity">
    <text evidence="2">Belongs to the peroxidase family. Ascorbate peroxidase subfamily.</text>
</comment>
<dbReference type="InterPro" id="IPR000823">
    <property type="entry name" value="Peroxidase_pln"/>
</dbReference>
<evidence type="ECO:0000256" key="2">
    <source>
        <dbReference type="ARBA" id="ARBA00006873"/>
    </source>
</evidence>
<keyword evidence="10 15" id="KW-1015">Disulfide bond</keyword>
<evidence type="ECO:0000256" key="10">
    <source>
        <dbReference type="ARBA" id="ARBA00023157"/>
    </source>
</evidence>
<evidence type="ECO:0000256" key="11">
    <source>
        <dbReference type="ARBA" id="ARBA00023180"/>
    </source>
</evidence>
<keyword evidence="19" id="KW-1185">Reference proteome</keyword>
<feature type="binding site" evidence="13">
    <location>
        <position position="99"/>
    </location>
    <ligand>
        <name>substrate</name>
    </ligand>
</feature>
<evidence type="ECO:0000313" key="19">
    <source>
        <dbReference type="Proteomes" id="UP000623129"/>
    </source>
</evidence>
<dbReference type="CDD" id="cd00693">
    <property type="entry name" value="secretory_peroxidase"/>
    <property type="match status" value="1"/>
</dbReference>